<gene>
    <name evidence="2" type="ORF">J0656_05095</name>
</gene>
<accession>A0ABS3G1U1</accession>
<keyword evidence="3" id="KW-1185">Reference proteome</keyword>
<dbReference type="RefSeq" id="WP_207032010.1">
    <property type="nucleotide sequence ID" value="NZ_JAFLNL010000002.1"/>
</dbReference>
<keyword evidence="1" id="KW-1133">Transmembrane helix</keyword>
<keyword evidence="1" id="KW-0812">Transmembrane</keyword>
<evidence type="ECO:0000313" key="3">
    <source>
        <dbReference type="Proteomes" id="UP000664044"/>
    </source>
</evidence>
<keyword evidence="1" id="KW-0472">Membrane</keyword>
<comment type="caution">
    <text evidence="2">The sequence shown here is derived from an EMBL/GenBank/DDBJ whole genome shotgun (WGS) entry which is preliminary data.</text>
</comment>
<feature type="transmembrane region" description="Helical" evidence="1">
    <location>
        <begin position="62"/>
        <end position="79"/>
    </location>
</feature>
<feature type="transmembrane region" description="Helical" evidence="1">
    <location>
        <begin position="6"/>
        <end position="26"/>
    </location>
</feature>
<evidence type="ECO:0000313" key="2">
    <source>
        <dbReference type="EMBL" id="MBO0353386.1"/>
    </source>
</evidence>
<feature type="transmembrane region" description="Helical" evidence="1">
    <location>
        <begin position="91"/>
        <end position="110"/>
    </location>
</feature>
<name>A0ABS3G1U1_9FLAO</name>
<proteinExistence type="predicted"/>
<protein>
    <submittedName>
        <fullName evidence="2">Uncharacterized protein</fullName>
    </submittedName>
</protein>
<evidence type="ECO:0000256" key="1">
    <source>
        <dbReference type="SAM" id="Phobius"/>
    </source>
</evidence>
<dbReference type="Proteomes" id="UP000664044">
    <property type="component" value="Unassembled WGS sequence"/>
</dbReference>
<reference evidence="2 3" key="1">
    <citation type="submission" date="2021-03" db="EMBL/GenBank/DDBJ databases">
        <title>Muricauda lutimaris sp. nov. and Muricauda ruestringensis sp. nov, two marine members of the Flavobacteriaceae isolated from deep sea sediments of Western Pacific.</title>
        <authorList>
            <person name="Zhao S."/>
            <person name="Liu R."/>
        </authorList>
    </citation>
    <scope>NUCLEOTIDE SEQUENCE [LARGE SCALE GENOMIC DNA]</scope>
    <source>
        <strain evidence="2 3">BC31-1-A7</strain>
    </source>
</reference>
<organism evidence="2 3">
    <name type="scientific">Flagellimonas aurea</name>
    <dbReference type="NCBI Taxonomy" id="2915619"/>
    <lineage>
        <taxon>Bacteria</taxon>
        <taxon>Pseudomonadati</taxon>
        <taxon>Bacteroidota</taxon>
        <taxon>Flavobacteriia</taxon>
        <taxon>Flavobacteriales</taxon>
        <taxon>Flavobacteriaceae</taxon>
        <taxon>Flagellimonas</taxon>
    </lineage>
</organism>
<sequence>MMGIVLLLIALIGPMVLLSTFLYFRFPDESVGRMDRYIPPLTSALAIWAFCTGWLWFYLFNLYVSLPVLLLAIGMQGYAKSKDLNPKLRRINAILICAACGIGLLGYFYFDV</sequence>
<dbReference type="EMBL" id="JAFLNL010000002">
    <property type="protein sequence ID" value="MBO0353386.1"/>
    <property type="molecule type" value="Genomic_DNA"/>
</dbReference>